<dbReference type="SUPFAM" id="SSF52096">
    <property type="entry name" value="ClpP/crotonase"/>
    <property type="match status" value="1"/>
</dbReference>
<dbReference type="EMBL" id="CP049057">
    <property type="protein sequence ID" value="QIE58289.1"/>
    <property type="molecule type" value="Genomic_DNA"/>
</dbReference>
<dbReference type="AlphaFoldDB" id="A0A6G6GIB5"/>
<keyword evidence="1" id="KW-0732">Signal</keyword>
<accession>A0A6G6GIB5</accession>
<dbReference type="Pfam" id="PF03572">
    <property type="entry name" value="Peptidase_S41"/>
    <property type="match status" value="1"/>
</dbReference>
<proteinExistence type="predicted"/>
<feature type="signal peptide" evidence="1">
    <location>
        <begin position="1"/>
        <end position="24"/>
    </location>
</feature>
<dbReference type="InterPro" id="IPR029045">
    <property type="entry name" value="ClpP/crotonase-like_dom_sf"/>
</dbReference>
<evidence type="ECO:0000313" key="4">
    <source>
        <dbReference type="Proteomes" id="UP000505306"/>
    </source>
</evidence>
<name>A0A6G6GIB5_9FLAO</name>
<dbReference type="InterPro" id="IPR005151">
    <property type="entry name" value="Tail-specific_protease"/>
</dbReference>
<feature type="domain" description="Tail specific protease" evidence="2">
    <location>
        <begin position="308"/>
        <end position="390"/>
    </location>
</feature>
<evidence type="ECO:0000256" key="1">
    <source>
        <dbReference type="SAM" id="SignalP"/>
    </source>
</evidence>
<dbReference type="KEGG" id="mgel:G5B37_01505"/>
<evidence type="ECO:0000259" key="2">
    <source>
        <dbReference type="Pfam" id="PF03572"/>
    </source>
</evidence>
<dbReference type="GO" id="GO:0008236">
    <property type="term" value="F:serine-type peptidase activity"/>
    <property type="evidence" value="ECO:0007669"/>
    <property type="project" value="InterPro"/>
</dbReference>
<reference evidence="3 4" key="1">
    <citation type="submission" date="2020-02" db="EMBL/GenBank/DDBJ databases">
        <title>Complete genome sequence of Flavobacteriaceae bacterium.</title>
        <authorList>
            <person name="Kim S.-J."/>
            <person name="Kim Y.-S."/>
            <person name="Kim K.-H."/>
        </authorList>
    </citation>
    <scope>NUCLEOTIDE SEQUENCE [LARGE SCALE GENOMIC DNA]</scope>
    <source>
        <strain evidence="3 4">RR4-40</strain>
    </source>
</reference>
<gene>
    <name evidence="3" type="ORF">G5B37_01505</name>
</gene>
<protein>
    <recommendedName>
        <fullName evidence="2">Tail specific protease domain-containing protein</fullName>
    </recommendedName>
</protein>
<dbReference type="Proteomes" id="UP000505306">
    <property type="component" value="Chromosome"/>
</dbReference>
<dbReference type="GO" id="GO:0006508">
    <property type="term" value="P:proteolysis"/>
    <property type="evidence" value="ECO:0007669"/>
    <property type="project" value="InterPro"/>
</dbReference>
<feature type="chain" id="PRO_5026066072" description="Tail specific protease domain-containing protein" evidence="1">
    <location>
        <begin position="25"/>
        <end position="413"/>
    </location>
</feature>
<evidence type="ECO:0000313" key="3">
    <source>
        <dbReference type="EMBL" id="QIE58289.1"/>
    </source>
</evidence>
<keyword evidence="4" id="KW-1185">Reference proteome</keyword>
<sequence>MNSFQTVLVCFIFALASTFNMVFSQTPTKNNWKEDLEIYKTSLENKHINLYHTVSKEAFNKEWDKIYEGLDTQSDFDITLKLMRLTRRINDGHTAVSLRNISTHRFPIEIKLIEGKWYVTKALKSDKQILTTTLESINGTPINKVAQKVSEIAQFVENQNSLNERTGSYLTNAEVLYYLNLINKTNEATFSFRTNTNEIIHKNLGAISNKMWEETDISKLVLSVPQIEIPKNENRDIWFAPISGTKAIYVNFEAYPSFEKMSAFGEQLVSYIQEKQLKQLIIDMRKNGGGDLYVGIVLAHALNLADTIDWENGVFVLTSNTTFSAATSNAALFKQLLNATIVGQPTGSNPNGYQDMDSFTLPNSNLVITYSKRLFRISQQANTALQPDITLHQKTDDLFKETDTLLKELIGRL</sequence>
<organism evidence="3 4">
    <name type="scientific">Rasiella rasia</name>
    <dbReference type="NCBI Taxonomy" id="2744027"/>
    <lineage>
        <taxon>Bacteria</taxon>
        <taxon>Pseudomonadati</taxon>
        <taxon>Bacteroidota</taxon>
        <taxon>Flavobacteriia</taxon>
        <taxon>Flavobacteriales</taxon>
        <taxon>Flavobacteriaceae</taxon>
        <taxon>Rasiella</taxon>
    </lineage>
</organism>
<dbReference type="RefSeq" id="WP_164678296.1">
    <property type="nucleotide sequence ID" value="NZ_CP049057.1"/>
</dbReference>
<dbReference type="Gene3D" id="3.90.226.10">
    <property type="entry name" value="2-enoyl-CoA Hydratase, Chain A, domain 1"/>
    <property type="match status" value="2"/>
</dbReference>